<dbReference type="AlphaFoldDB" id="A0A8H7TG69"/>
<dbReference type="InterPro" id="IPR013665">
    <property type="entry name" value="Sfi1_dom"/>
</dbReference>
<name>A0A8H7TG69_9HELO</name>
<feature type="compositionally biased region" description="Basic and acidic residues" evidence="1">
    <location>
        <begin position="257"/>
        <end position="267"/>
    </location>
</feature>
<evidence type="ECO:0000259" key="2">
    <source>
        <dbReference type="Pfam" id="PF08457"/>
    </source>
</evidence>
<dbReference type="EMBL" id="JAFJYH010000126">
    <property type="protein sequence ID" value="KAG4418550.1"/>
    <property type="molecule type" value="Genomic_DNA"/>
</dbReference>
<gene>
    <name evidence="3" type="ORF">IFR04_008353</name>
</gene>
<keyword evidence="4" id="KW-1185">Reference proteome</keyword>
<feature type="compositionally biased region" description="Polar residues" evidence="1">
    <location>
        <begin position="170"/>
        <end position="181"/>
    </location>
</feature>
<feature type="region of interest" description="Disordered" evidence="1">
    <location>
        <begin position="228"/>
        <end position="277"/>
    </location>
</feature>
<sequence>MPPPGSAPHFNAGQHHTETAEPYYSNEDVAILHDIVVLAQELFPKLPERERLPTNALFGAYYDILSRVGVDTDHDNRYARVLFKIGGQRGPATLYEKFEAVLARMGIEIEFDQENQEDGEEYSQPEDSPAEVEGAAASERFAPIDDRNEHRKQRRNSESSAWDLGIDLKSQPTTRRNSFSTIGKDHSRVIIEKNLFQRGQQILLAIQDNNTKPSTSKKQDTNHDIGAWLKANHDDPRRTRGRSVSAHGSMRVRRRSTSPDHNEHGDRAVTASVPPSEYDLTNSEITAATSTFEEEIVPNWTQAVVHRPAPKAEDLLAIKATLFYQARLESLVKRQLRNWNDRARDLQQDNFGLELIATNHDQKALSRSAFDSWRHTFIEKRKSAELKRFQARREQQAWDSRGIYLLQTSFYHWLHVANYHIRRTALARKLAVSTRVLNAWKDITAVNELKVRRQVLKKFFGVWKRQRVASQDESVHAIQKYEENLVEKVYRSWVRQLWEMKAATWRADTTKRRMLFRWIVASHTNWENRDSAEGIRRLDLAWNAWKVWRFRVEDQRRYSQEADAHYHKTLLRPYLTKWHTERRMIPAIVTVQSKAALGTLRDAFGSWKYRTRQERQAAAVDQMKILKEALTVWRCEQRSRIITAHIDHRIVSKNLHSLLLRKADILFHRHREMRQGRAILEVWKQRMKVSREQRWEQENLARSLIIRKTQGDVLHTWAFRTESMQRQELVAMEYHYPRLLQSFVTEWSTRARHLRELDRRSYDANYYLVLTKAIKQWKTSTENARREKRKAAYAQVRRLAKVNLVRGVYHTWQNKARHATSLRFQAAEVIGNKTVIIGMYLFDRWRARAEEVGELDSLLREHVLQKHFILWKNRSGAVWALKAEADLTYQENRGSRAVKQWSLLALRLKAQVNYATNIREKNAKKNFRKIFSYWRQKALQNRPGKKVVFAESTQLSTNAKVEAWSEFEEELEMDEWAKGLDETGAVSTPLPGYLSTPSKRSERVMAVAARFSTTPKAPLSTPFERQLRAQWSGGLPSLRKPLARSTLGIDTGFGDIPENSMNNDEES</sequence>
<proteinExistence type="predicted"/>
<accession>A0A8H7TG69</accession>
<protein>
    <recommendedName>
        <fullName evidence="2">Sfi1 spindle body domain-containing protein</fullName>
    </recommendedName>
</protein>
<evidence type="ECO:0000313" key="4">
    <source>
        <dbReference type="Proteomes" id="UP000664132"/>
    </source>
</evidence>
<feature type="domain" description="Sfi1 spindle body" evidence="2">
    <location>
        <begin position="378"/>
        <end position="938"/>
    </location>
</feature>
<evidence type="ECO:0000256" key="1">
    <source>
        <dbReference type="SAM" id="MobiDB-lite"/>
    </source>
</evidence>
<dbReference type="OrthoDB" id="5215300at2759"/>
<dbReference type="Proteomes" id="UP000664132">
    <property type="component" value="Unassembled WGS sequence"/>
</dbReference>
<comment type="caution">
    <text evidence="3">The sequence shown here is derived from an EMBL/GenBank/DDBJ whole genome shotgun (WGS) entry which is preliminary data.</text>
</comment>
<feature type="compositionally biased region" description="Acidic residues" evidence="1">
    <location>
        <begin position="114"/>
        <end position="130"/>
    </location>
</feature>
<dbReference type="Pfam" id="PF08457">
    <property type="entry name" value="Sfi1"/>
    <property type="match status" value="1"/>
</dbReference>
<evidence type="ECO:0000313" key="3">
    <source>
        <dbReference type="EMBL" id="KAG4418550.1"/>
    </source>
</evidence>
<organism evidence="3 4">
    <name type="scientific">Cadophora malorum</name>
    <dbReference type="NCBI Taxonomy" id="108018"/>
    <lineage>
        <taxon>Eukaryota</taxon>
        <taxon>Fungi</taxon>
        <taxon>Dikarya</taxon>
        <taxon>Ascomycota</taxon>
        <taxon>Pezizomycotina</taxon>
        <taxon>Leotiomycetes</taxon>
        <taxon>Helotiales</taxon>
        <taxon>Ploettnerulaceae</taxon>
        <taxon>Cadophora</taxon>
    </lineage>
</organism>
<reference evidence="3" key="1">
    <citation type="submission" date="2021-02" db="EMBL/GenBank/DDBJ databases">
        <title>Genome sequence Cadophora malorum strain M34.</title>
        <authorList>
            <person name="Stefanovic E."/>
            <person name="Vu D."/>
            <person name="Scully C."/>
            <person name="Dijksterhuis J."/>
            <person name="Roader J."/>
            <person name="Houbraken J."/>
        </authorList>
    </citation>
    <scope>NUCLEOTIDE SEQUENCE</scope>
    <source>
        <strain evidence="3">M34</strain>
    </source>
</reference>
<feature type="region of interest" description="Disordered" evidence="1">
    <location>
        <begin position="114"/>
        <end position="181"/>
    </location>
</feature>